<evidence type="ECO:0000256" key="1">
    <source>
        <dbReference type="SAM" id="Coils"/>
    </source>
</evidence>
<dbReference type="KEGG" id="ddf:DEFDS_1088"/>
<feature type="coiled-coil region" evidence="1">
    <location>
        <begin position="199"/>
        <end position="251"/>
    </location>
</feature>
<dbReference type="OrthoDB" id="5506355at2"/>
<sequence>MVNDKFDLLINHLKNANLESKDGLLLFLKSLKLPYNEVFYDIYKDKKFLGNIELDIYSKKSNINQINLILEKSIPVDFKRLPIIIFLILKNYPELIEKVVLYFNSFSYDIKRDILKNFLFDENILIKFSKLLLNDTDFIKLLVELKKLTKKIAHILSCSTEPEVLFYLSNYDEIIKHDVVLVSKLLKNPYTPDESIVRLKQLLFELKEKEVSKDKAENEAQEKEETENESKDNLFIALDKFEEKVDEKIEESLYSRILKMSVPEKIKLALKGNKSARNILIKDSNKQIALSVLKNPRITMEEIDMVTKNKTTPDFILREIARSNSWIKDYQIIKNLVFNPKTPLDVSIHFINRLYLKDLEYLSKSKEVPNVVQAQAYRLVQQKNKMKK</sequence>
<name>D3PD84_DEFDS</name>
<keyword evidence="1" id="KW-0175">Coiled coil</keyword>
<accession>D3PD84</accession>
<dbReference type="STRING" id="639282.DEFDS_1088"/>
<dbReference type="eggNOG" id="ENOG5032SIJ">
    <property type="taxonomic scope" value="Bacteria"/>
</dbReference>
<keyword evidence="3" id="KW-1185">Reference proteome</keyword>
<dbReference type="Proteomes" id="UP000001520">
    <property type="component" value="Chromosome"/>
</dbReference>
<evidence type="ECO:0000313" key="2">
    <source>
        <dbReference type="EMBL" id="BAI80557.1"/>
    </source>
</evidence>
<dbReference type="AlphaFoldDB" id="D3PD84"/>
<dbReference type="RefSeq" id="WP_013007804.1">
    <property type="nucleotide sequence ID" value="NC_013939.1"/>
</dbReference>
<evidence type="ECO:0000313" key="3">
    <source>
        <dbReference type="Proteomes" id="UP000001520"/>
    </source>
</evidence>
<organism evidence="2 3">
    <name type="scientific">Deferribacter desulfuricans (strain DSM 14783 / JCM 11476 / NBRC 101012 / SSM1)</name>
    <dbReference type="NCBI Taxonomy" id="639282"/>
    <lineage>
        <taxon>Bacteria</taxon>
        <taxon>Pseudomonadati</taxon>
        <taxon>Deferribacterota</taxon>
        <taxon>Deferribacteres</taxon>
        <taxon>Deferribacterales</taxon>
        <taxon>Deferribacteraceae</taxon>
        <taxon>Deferribacter</taxon>
    </lineage>
</organism>
<dbReference type="HOGENOM" id="CLU_709297_0_0_0"/>
<evidence type="ECO:0008006" key="4">
    <source>
        <dbReference type="Google" id="ProtNLM"/>
    </source>
</evidence>
<proteinExistence type="predicted"/>
<protein>
    <recommendedName>
        <fullName evidence="4">Leucine rich repeat variant</fullName>
    </recommendedName>
</protein>
<gene>
    <name evidence="2" type="ordered locus">DEFDS_1088</name>
</gene>
<dbReference type="EMBL" id="AP011529">
    <property type="protein sequence ID" value="BAI80557.1"/>
    <property type="molecule type" value="Genomic_DNA"/>
</dbReference>
<reference evidence="2 3" key="1">
    <citation type="journal article" date="2010" name="DNA Res.">
        <title>Bacterial lifestyle in a deep-sea hydrothermal vent chimney revealed by the genome sequence of the thermophilic bacterium Deferribacter desulfuricans SSM1.</title>
        <authorList>
            <person name="Takaki Y."/>
            <person name="Shimamura S."/>
            <person name="Nakagawa S."/>
            <person name="Fukuhara Y."/>
            <person name="Horikawa H."/>
            <person name="Ankai A."/>
            <person name="Harada T."/>
            <person name="Hosoyama A."/>
            <person name="Oguchi A."/>
            <person name="Fukui S."/>
            <person name="Fujita N."/>
            <person name="Takami H."/>
            <person name="Takai K."/>
        </authorList>
    </citation>
    <scope>NUCLEOTIDE SEQUENCE [LARGE SCALE GENOMIC DNA]</scope>
    <source>
        <strain evidence="3">DSM 14783 / JCM 11476 / NBRC 101012 / SSM1</strain>
    </source>
</reference>